<dbReference type="GO" id="GO:0070006">
    <property type="term" value="F:metalloaminopeptidase activity"/>
    <property type="evidence" value="ECO:0007669"/>
    <property type="project" value="InterPro"/>
</dbReference>
<keyword evidence="8" id="KW-0464">Manganese</keyword>
<evidence type="ECO:0000256" key="4">
    <source>
        <dbReference type="ARBA" id="ARBA00022723"/>
    </source>
</evidence>
<dbReference type="OMA" id="DAHALFF"/>
<evidence type="ECO:0000313" key="17">
    <source>
        <dbReference type="EMBL" id="KAA0148905.1"/>
    </source>
</evidence>
<evidence type="ECO:0000256" key="1">
    <source>
        <dbReference type="ARBA" id="ARBA00001936"/>
    </source>
</evidence>
<dbReference type="PANTHER" id="PTHR48480">
    <property type="match status" value="1"/>
</dbReference>
<dbReference type="InterPro" id="IPR029149">
    <property type="entry name" value="Creatin/AminoP/Spt16_N"/>
</dbReference>
<comment type="caution">
    <text evidence="17">The sequence shown here is derived from an EMBL/GenBank/DDBJ whole genome shotgun (WGS) entry which is preliminary data.</text>
</comment>
<dbReference type="Gene3D" id="3.40.350.10">
    <property type="entry name" value="Creatinase/prolidase N-terminal domain"/>
    <property type="match status" value="1"/>
</dbReference>
<dbReference type="Gene3D" id="3.90.230.10">
    <property type="entry name" value="Creatinase/methionine aminopeptidase superfamily"/>
    <property type="match status" value="1"/>
</dbReference>
<dbReference type="Proteomes" id="UP000323011">
    <property type="component" value="Unassembled WGS sequence"/>
</dbReference>
<dbReference type="GO" id="GO:0006508">
    <property type="term" value="P:proteolysis"/>
    <property type="evidence" value="ECO:0007669"/>
    <property type="project" value="UniProtKB-KW"/>
</dbReference>
<evidence type="ECO:0000256" key="5">
    <source>
        <dbReference type="ARBA" id="ARBA00022801"/>
    </source>
</evidence>
<dbReference type="GO" id="GO:0102009">
    <property type="term" value="F:proline dipeptidase activity"/>
    <property type="evidence" value="ECO:0007669"/>
    <property type="project" value="UniProtKB-EC"/>
</dbReference>
<evidence type="ECO:0000256" key="12">
    <source>
        <dbReference type="ARBA" id="ARBA00044252"/>
    </source>
</evidence>
<dbReference type="GO" id="GO:0030145">
    <property type="term" value="F:manganese ion binding"/>
    <property type="evidence" value="ECO:0007669"/>
    <property type="project" value="InterPro"/>
</dbReference>
<keyword evidence="7" id="KW-0482">Metalloprotease</keyword>
<proteinExistence type="inferred from homology"/>
<keyword evidence="6" id="KW-0224">Dipeptidase</keyword>
<comment type="cofactor">
    <cofactor evidence="1">
        <name>Mn(2+)</name>
        <dbReference type="ChEBI" id="CHEBI:29035"/>
    </cofactor>
</comment>
<keyword evidence="4" id="KW-0479">Metal-binding</keyword>
<evidence type="ECO:0000256" key="13">
    <source>
        <dbReference type="ARBA" id="ARBA00044284"/>
    </source>
</evidence>
<accession>A0A5A8C7U5</accession>
<feature type="domain" description="Aminopeptidase P N-terminal" evidence="16">
    <location>
        <begin position="30"/>
        <end position="166"/>
    </location>
</feature>
<evidence type="ECO:0000256" key="9">
    <source>
        <dbReference type="ARBA" id="ARBA00043990"/>
    </source>
</evidence>
<evidence type="ECO:0000256" key="8">
    <source>
        <dbReference type="ARBA" id="ARBA00023211"/>
    </source>
</evidence>
<dbReference type="InterPro" id="IPR052433">
    <property type="entry name" value="X-Pro_dipept-like"/>
</dbReference>
<dbReference type="SMART" id="SM01011">
    <property type="entry name" value="AMP_N"/>
    <property type="match status" value="1"/>
</dbReference>
<keyword evidence="3" id="KW-0645">Protease</keyword>
<evidence type="ECO:0000256" key="11">
    <source>
        <dbReference type="ARBA" id="ARBA00044141"/>
    </source>
</evidence>
<organism evidence="17 18">
    <name type="scientific">Cafeteria roenbergensis</name>
    <name type="common">Marine flagellate</name>
    <dbReference type="NCBI Taxonomy" id="33653"/>
    <lineage>
        <taxon>Eukaryota</taxon>
        <taxon>Sar</taxon>
        <taxon>Stramenopiles</taxon>
        <taxon>Bigyra</taxon>
        <taxon>Opalozoa</taxon>
        <taxon>Bicosoecida</taxon>
        <taxon>Cafeteriaceae</taxon>
        <taxon>Cafeteria</taxon>
    </lineage>
</organism>
<evidence type="ECO:0000256" key="7">
    <source>
        <dbReference type="ARBA" id="ARBA00023049"/>
    </source>
</evidence>
<dbReference type="InterPro" id="IPR000994">
    <property type="entry name" value="Pept_M24"/>
</dbReference>
<evidence type="ECO:0000256" key="15">
    <source>
        <dbReference type="ARBA" id="ARBA00048994"/>
    </source>
</evidence>
<comment type="similarity">
    <text evidence="9">Belongs to the peptidase M24B family. Eukaryotic-type prolidase subfamily.</text>
</comment>
<evidence type="ECO:0000256" key="3">
    <source>
        <dbReference type="ARBA" id="ARBA00022670"/>
    </source>
</evidence>
<evidence type="ECO:0000256" key="10">
    <source>
        <dbReference type="ARBA" id="ARBA00044051"/>
    </source>
</evidence>
<dbReference type="EMBL" id="VLTN01000048">
    <property type="protein sequence ID" value="KAA0148905.1"/>
    <property type="molecule type" value="Genomic_DNA"/>
</dbReference>
<dbReference type="AlphaFoldDB" id="A0A5A8C7U5"/>
<dbReference type="Pfam" id="PF00557">
    <property type="entry name" value="Peptidase_M24"/>
    <property type="match status" value="1"/>
</dbReference>
<comment type="catalytic activity">
    <reaction evidence="15">
        <text>Xaa-L-Pro dipeptide + H2O = an L-alpha-amino acid + L-proline</text>
        <dbReference type="Rhea" id="RHEA:76407"/>
        <dbReference type="ChEBI" id="CHEBI:15377"/>
        <dbReference type="ChEBI" id="CHEBI:59869"/>
        <dbReference type="ChEBI" id="CHEBI:60039"/>
        <dbReference type="ChEBI" id="CHEBI:195196"/>
        <dbReference type="EC" id="3.4.13.9"/>
    </reaction>
</comment>
<gene>
    <name evidence="17" type="ORF">FNF29_06379</name>
</gene>
<evidence type="ECO:0000313" key="18">
    <source>
        <dbReference type="Proteomes" id="UP000323011"/>
    </source>
</evidence>
<protein>
    <recommendedName>
        <fullName evidence="11">Xaa-Pro dipeptidase</fullName>
        <ecNumber evidence="10">3.4.13.9</ecNumber>
    </recommendedName>
    <alternativeName>
        <fullName evidence="14">Imidodipeptidase</fullName>
    </alternativeName>
    <alternativeName>
        <fullName evidence="12">Peptidase D</fullName>
    </alternativeName>
    <alternativeName>
        <fullName evidence="13">Proline dipeptidase</fullName>
    </alternativeName>
</protein>
<dbReference type="InterPro" id="IPR007865">
    <property type="entry name" value="Aminopep_P_N"/>
</dbReference>
<dbReference type="SUPFAM" id="SSF55920">
    <property type="entry name" value="Creatinase/aminopeptidase"/>
    <property type="match status" value="1"/>
</dbReference>
<name>A0A5A8C7U5_CAFRO</name>
<dbReference type="PANTHER" id="PTHR48480:SF2">
    <property type="entry name" value="PEPTIDASE D"/>
    <property type="match status" value="1"/>
</dbReference>
<dbReference type="InterPro" id="IPR036005">
    <property type="entry name" value="Creatinase/aminopeptidase-like"/>
</dbReference>
<comment type="subunit">
    <text evidence="2">Homodimer.</text>
</comment>
<evidence type="ECO:0000259" key="16">
    <source>
        <dbReference type="SMART" id="SM01011"/>
    </source>
</evidence>
<keyword evidence="5" id="KW-0378">Hydrolase</keyword>
<evidence type="ECO:0000256" key="14">
    <source>
        <dbReference type="ARBA" id="ARBA00044351"/>
    </source>
</evidence>
<evidence type="ECO:0000256" key="2">
    <source>
        <dbReference type="ARBA" id="ARBA00011738"/>
    </source>
</evidence>
<evidence type="ECO:0000256" key="6">
    <source>
        <dbReference type="ARBA" id="ARBA00022997"/>
    </source>
</evidence>
<keyword evidence="18" id="KW-1185">Reference proteome</keyword>
<dbReference type="EC" id="3.4.13.9" evidence="10"/>
<sequence length="513" mass="55455">MAASSAAPAPSPIPIDALRYEPAVSKIPAFDKELYAENRQRLAAALRDAAVPAGAVAVLQGSVTTTRNETDNEPLLRQDSHFLWAVGANESGFYVAINVDDGKATLFVPKLPESYGIWMGALKTPAEIAAAYGVEEGKYVTEMHAALKAASPSRVLLNVGLNTDSGLTSEAASWEGREDFVAAGLVDVETLYPVLCECRVFKTEREIAVMRQIVGAASDAHCVMMRAVREGMREDGLEAVFKFWLQSTVGSRYNAYTYICGSGPNAAVLHYGHEGAPNDRFIGKDEFVLCDCGHELFGYASDITTAFPSSGKFTPDQRVVYSAVLGALEAVEAELKPGVNYIDMQALAYRNILSTLKEAGVVTGEIEDMMAANLGAVFMPHGLGHMLGIDTHDVGGYGGKDARPRDTRDGFKSVRATRPIAKGMVMTVEPGCYFIDMVLDKAFANPEQAKFLVKDVIDSRFRGIGGVRLEDNIIITETGIDNMVYVPRAIDEVEAMCRGEITSRAGFAKRYQA</sequence>
<dbReference type="Pfam" id="PF05195">
    <property type="entry name" value="AMP_N"/>
    <property type="match status" value="1"/>
</dbReference>
<reference evidence="17 18" key="1">
    <citation type="submission" date="2019-07" db="EMBL/GenBank/DDBJ databases">
        <title>Genomes of Cafeteria roenbergensis.</title>
        <authorList>
            <person name="Fischer M.G."/>
            <person name="Hackl T."/>
            <person name="Roman M."/>
        </authorList>
    </citation>
    <scope>NUCLEOTIDE SEQUENCE [LARGE SCALE GENOMIC DNA]</scope>
    <source>
        <strain evidence="17 18">BVI</strain>
    </source>
</reference>
<dbReference type="SUPFAM" id="SSF53092">
    <property type="entry name" value="Creatinase/prolidase N-terminal domain"/>
    <property type="match status" value="1"/>
</dbReference>